<reference evidence="2" key="1">
    <citation type="submission" date="2023-07" db="EMBL/GenBank/DDBJ databases">
        <title>Whole genome shotgun sequence of Streptomyces nojiriensis NBRC 13794.</title>
        <authorList>
            <person name="Komaki H."/>
            <person name="Tamura T."/>
        </authorList>
    </citation>
    <scope>NUCLEOTIDE SEQUENCE [LARGE SCALE GENOMIC DNA]</scope>
    <source>
        <strain evidence="2">NBRC 13794</strain>
    </source>
</reference>
<evidence type="ECO:0000313" key="2">
    <source>
        <dbReference type="Proteomes" id="UP000613974"/>
    </source>
</evidence>
<comment type="caution">
    <text evidence="1">The sequence shown here is derived from an EMBL/GenBank/DDBJ whole genome shotgun (WGS) entry which is preliminary data.</text>
</comment>
<accession>A0ABQ3SKK4</accession>
<evidence type="ECO:0000313" key="1">
    <source>
        <dbReference type="EMBL" id="GHI68669.1"/>
    </source>
</evidence>
<dbReference type="Proteomes" id="UP000613974">
    <property type="component" value="Unassembled WGS sequence"/>
</dbReference>
<name>A0ABQ3SKK4_9ACTN</name>
<keyword evidence="2" id="KW-1185">Reference proteome</keyword>
<sequence length="60" mass="6669">MAAHRRLGRGHQGDTKCAYVTIKPHKGGTIREKACGRGTRKNFHLDLLDERGAELRLSIA</sequence>
<dbReference type="EMBL" id="BNEC01000003">
    <property type="protein sequence ID" value="GHI68669.1"/>
    <property type="molecule type" value="Genomic_DNA"/>
</dbReference>
<organism evidence="1 2">
    <name type="scientific">Streptomyces nojiriensis</name>
    <dbReference type="NCBI Taxonomy" id="66374"/>
    <lineage>
        <taxon>Bacteria</taxon>
        <taxon>Bacillati</taxon>
        <taxon>Actinomycetota</taxon>
        <taxon>Actinomycetes</taxon>
        <taxon>Kitasatosporales</taxon>
        <taxon>Streptomycetaceae</taxon>
        <taxon>Streptomyces</taxon>
    </lineage>
</organism>
<gene>
    <name evidence="1" type="ORF">Snoj_25870</name>
</gene>
<proteinExistence type="predicted"/>
<protein>
    <submittedName>
        <fullName evidence="1">Uncharacterized protein</fullName>
    </submittedName>
</protein>